<sequence>MSEQTMPNWLDQRAFLTPERTALVTDEESLTFAELQHRAKDRASRLSTLGIHKGDHIAVYAKSSVEMVQIVHALSYLGVVGVLLNTRLTIDELVFQVTDAGCVYVVGEDGFKDTLHELTQKTDIPSLSFGELMSSEARSVDFLKEVTMEDPYTILYTSGTTGSPKGVLLSYSNHWWSAVSSALNLGITEKDQWLAALPLFHVGGLSILMKSVIYGMPVHLHTSFDVEKVHDAIMNKGVTTVSVVTVMLDGLMDRLGTERYPDEFRGMLLGGGPAPEPLLYKAKEKSVPVFQSYGMTETSSQIVTLSPDYALNKIGSAGKPLFPAQLSIEVDGKRAASDEIGEIVVKGPMVTKGYYRRPETNEDTIQKEWLRTGDLGYVDEDGFLYVVDRRKDLIISGGENIYPAEIEGVLSGMDQVKEVGVVGKEDQKWGSVPVAFIVRREGTSLTKEDVLTFCNDRLASYKQPKELYFVDHLPRNATNKLLRRELANWLKQRRNVQ</sequence>
<dbReference type="RefSeq" id="WP_231418825.1">
    <property type="nucleotide sequence ID" value="NZ_CP126446.1"/>
</dbReference>
<dbReference type="EMBL" id="CP126446">
    <property type="protein sequence ID" value="WIF97351.1"/>
    <property type="molecule type" value="Genomic_DNA"/>
</dbReference>
<dbReference type="EC" id="6.2.1.26" evidence="5"/>
<dbReference type="PROSITE" id="PS00455">
    <property type="entry name" value="AMP_BINDING"/>
    <property type="match status" value="1"/>
</dbReference>
<comment type="pathway">
    <text evidence="5">Quinol/quinone metabolism; menaquinone biosynthesis.</text>
</comment>
<evidence type="ECO:0000259" key="6">
    <source>
        <dbReference type="Pfam" id="PF00501"/>
    </source>
</evidence>
<dbReference type="InterPro" id="IPR050237">
    <property type="entry name" value="ATP-dep_AMP-bd_enzyme"/>
</dbReference>
<dbReference type="InterPro" id="IPR000873">
    <property type="entry name" value="AMP-dep_synth/lig_dom"/>
</dbReference>
<dbReference type="GO" id="GO:0008756">
    <property type="term" value="F:o-succinylbenzoate-CoA ligase activity"/>
    <property type="evidence" value="ECO:0007669"/>
    <property type="project" value="UniProtKB-EC"/>
</dbReference>
<dbReference type="Pfam" id="PF13193">
    <property type="entry name" value="AMP-binding_C"/>
    <property type="match status" value="1"/>
</dbReference>
<feature type="domain" description="AMP-binding enzyme C-terminal" evidence="7">
    <location>
        <begin position="405"/>
        <end position="480"/>
    </location>
</feature>
<protein>
    <recommendedName>
        <fullName evidence="5">2-succinylbenzoate--CoA ligase</fullName>
        <ecNumber evidence="5">6.2.1.26</ecNumber>
    </recommendedName>
    <alternativeName>
        <fullName evidence="5">o-succinylbenzoyl-CoA synthetase</fullName>
        <shortName evidence="5">OSB-CoA synthetase</shortName>
    </alternativeName>
</protein>
<dbReference type="InterPro" id="IPR045851">
    <property type="entry name" value="AMP-bd_C_sf"/>
</dbReference>
<dbReference type="NCBIfam" id="TIGR01923">
    <property type="entry name" value="menE"/>
    <property type="match status" value="1"/>
</dbReference>
<dbReference type="Proteomes" id="UP001236652">
    <property type="component" value="Chromosome"/>
</dbReference>
<evidence type="ECO:0000259" key="7">
    <source>
        <dbReference type="Pfam" id="PF13193"/>
    </source>
</evidence>
<dbReference type="PANTHER" id="PTHR43767:SF1">
    <property type="entry name" value="NONRIBOSOMAL PEPTIDE SYNTHASE PES1 (EUROFUNG)-RELATED"/>
    <property type="match status" value="1"/>
</dbReference>
<dbReference type="InterPro" id="IPR020845">
    <property type="entry name" value="AMP-binding_CS"/>
</dbReference>
<evidence type="ECO:0000256" key="1">
    <source>
        <dbReference type="ARBA" id="ARBA00022428"/>
    </source>
</evidence>
<name>A0ABY8UX83_9BACI</name>
<dbReference type="InterPro" id="IPR042099">
    <property type="entry name" value="ANL_N_sf"/>
</dbReference>
<dbReference type="InterPro" id="IPR025110">
    <property type="entry name" value="AMP-bd_C"/>
</dbReference>
<accession>A0ABY8UX83</accession>
<comment type="catalytic activity">
    <reaction evidence="5">
        <text>2-succinylbenzoate + ATP + CoA = 2-succinylbenzoyl-CoA + AMP + diphosphate</text>
        <dbReference type="Rhea" id="RHEA:17009"/>
        <dbReference type="ChEBI" id="CHEBI:18325"/>
        <dbReference type="ChEBI" id="CHEBI:30616"/>
        <dbReference type="ChEBI" id="CHEBI:33019"/>
        <dbReference type="ChEBI" id="CHEBI:57287"/>
        <dbReference type="ChEBI" id="CHEBI:57364"/>
        <dbReference type="ChEBI" id="CHEBI:456215"/>
        <dbReference type="EC" id="6.2.1.26"/>
    </reaction>
</comment>
<feature type="domain" description="AMP-dependent synthetase/ligase" evidence="6">
    <location>
        <begin position="11"/>
        <end position="355"/>
    </location>
</feature>
<dbReference type="Gene3D" id="3.30.300.30">
    <property type="match status" value="1"/>
</dbReference>
<evidence type="ECO:0000313" key="8">
    <source>
        <dbReference type="EMBL" id="WIF97351.1"/>
    </source>
</evidence>
<organism evidence="8 9">
    <name type="scientific">Pontibacillus chungwhensis</name>
    <dbReference type="NCBI Taxonomy" id="265426"/>
    <lineage>
        <taxon>Bacteria</taxon>
        <taxon>Bacillati</taxon>
        <taxon>Bacillota</taxon>
        <taxon>Bacilli</taxon>
        <taxon>Bacillales</taxon>
        <taxon>Bacillaceae</taxon>
        <taxon>Pontibacillus</taxon>
    </lineage>
</organism>
<dbReference type="NCBIfam" id="NF002966">
    <property type="entry name" value="PRK03640.1"/>
    <property type="match status" value="1"/>
</dbReference>
<evidence type="ECO:0000256" key="4">
    <source>
        <dbReference type="ARBA" id="ARBA00022840"/>
    </source>
</evidence>
<comment type="similarity">
    <text evidence="5">Belongs to the ATP-dependent AMP-binding enzyme family. MenE subfamily.</text>
</comment>
<dbReference type="PANTHER" id="PTHR43767">
    <property type="entry name" value="LONG-CHAIN-FATTY-ACID--COA LIGASE"/>
    <property type="match status" value="1"/>
</dbReference>
<proteinExistence type="inferred from homology"/>
<evidence type="ECO:0000256" key="2">
    <source>
        <dbReference type="ARBA" id="ARBA00022598"/>
    </source>
</evidence>
<comment type="pathway">
    <text evidence="5">Quinol/quinone metabolism; 1,4-dihydroxy-2-naphthoate biosynthesis; 1,4-dihydroxy-2-naphthoate from chorismate: step 5/7.</text>
</comment>
<keyword evidence="4 5" id="KW-0067">ATP-binding</keyword>
<gene>
    <name evidence="5" type="primary">menE</name>
    <name evidence="8" type="ORF">QNI29_16690</name>
</gene>
<dbReference type="InterPro" id="IPR010192">
    <property type="entry name" value="MenE"/>
</dbReference>
<evidence type="ECO:0000256" key="3">
    <source>
        <dbReference type="ARBA" id="ARBA00022741"/>
    </source>
</evidence>
<dbReference type="Gene3D" id="3.40.50.12780">
    <property type="entry name" value="N-terminal domain of ligase-like"/>
    <property type="match status" value="1"/>
</dbReference>
<dbReference type="SUPFAM" id="SSF56801">
    <property type="entry name" value="Acetyl-CoA synthetase-like"/>
    <property type="match status" value="1"/>
</dbReference>
<evidence type="ECO:0000256" key="5">
    <source>
        <dbReference type="HAMAP-Rule" id="MF_00731"/>
    </source>
</evidence>
<dbReference type="Pfam" id="PF00501">
    <property type="entry name" value="AMP-binding"/>
    <property type="match status" value="1"/>
</dbReference>
<keyword evidence="9" id="KW-1185">Reference proteome</keyword>
<comment type="function">
    <text evidence="5">Converts 2-succinylbenzoate (OSB) to 2-succinylbenzoyl-CoA (OSB-CoA).</text>
</comment>
<keyword evidence="2 5" id="KW-0436">Ligase</keyword>
<evidence type="ECO:0000313" key="9">
    <source>
        <dbReference type="Proteomes" id="UP001236652"/>
    </source>
</evidence>
<reference evidence="8 9" key="1">
    <citation type="submission" date="2023-05" db="EMBL/GenBank/DDBJ databases">
        <title>Comparative genomics reveals the evidence of polycyclic aromatic hydrocarbons degradation in moderately halophilic genus Pontibacillus.</title>
        <authorList>
            <person name="Yang H."/>
            <person name="Qian Z."/>
        </authorList>
    </citation>
    <scope>NUCLEOTIDE SEQUENCE [LARGE SCALE GENOMIC DNA]</scope>
    <source>
        <strain evidence="9">HN14</strain>
    </source>
</reference>
<keyword evidence="3 5" id="KW-0547">Nucleotide-binding</keyword>
<dbReference type="HAMAP" id="MF_00731">
    <property type="entry name" value="MenE"/>
    <property type="match status" value="1"/>
</dbReference>
<keyword evidence="1 5" id="KW-0474">Menaquinone biosynthesis</keyword>